<organism evidence="1 2">
    <name type="scientific">Ambrosiozyma monospora</name>
    <name type="common">Yeast</name>
    <name type="synonym">Endomycopsis monosporus</name>
    <dbReference type="NCBI Taxonomy" id="43982"/>
    <lineage>
        <taxon>Eukaryota</taxon>
        <taxon>Fungi</taxon>
        <taxon>Dikarya</taxon>
        <taxon>Ascomycota</taxon>
        <taxon>Saccharomycotina</taxon>
        <taxon>Pichiomycetes</taxon>
        <taxon>Pichiales</taxon>
        <taxon>Pichiaceae</taxon>
        <taxon>Ambrosiozyma</taxon>
    </lineage>
</organism>
<gene>
    <name evidence="1" type="ORF">Amon02_001135500</name>
</gene>
<comment type="caution">
    <text evidence="1">The sequence shown here is derived from an EMBL/GenBank/DDBJ whole genome shotgun (WGS) entry which is preliminary data.</text>
</comment>
<name>A0ACB5U5A2_AMBMO</name>
<reference evidence="1" key="1">
    <citation type="submission" date="2023-04" db="EMBL/GenBank/DDBJ databases">
        <title>Ambrosiozyma monospora NBRC 10751.</title>
        <authorList>
            <person name="Ichikawa N."/>
            <person name="Sato H."/>
            <person name="Tonouchi N."/>
        </authorList>
    </citation>
    <scope>NUCLEOTIDE SEQUENCE</scope>
    <source>
        <strain evidence="1">NBRC 10751</strain>
    </source>
</reference>
<evidence type="ECO:0000313" key="1">
    <source>
        <dbReference type="EMBL" id="GMF02096.1"/>
    </source>
</evidence>
<proteinExistence type="predicted"/>
<accession>A0ACB5U5A2</accession>
<keyword evidence="2" id="KW-1185">Reference proteome</keyword>
<evidence type="ECO:0000313" key="2">
    <source>
        <dbReference type="Proteomes" id="UP001165064"/>
    </source>
</evidence>
<protein>
    <submittedName>
        <fullName evidence="1">Unnamed protein product</fullName>
    </submittedName>
</protein>
<sequence length="103" mass="12178">MSWFNGLLEFSGQMTRKGVFRMAYNSRGHHPMPRDERDILKQYLCKSVNLLDVLDASTDEWVLFKQDKSNRMVNPTINQVLVLVISKPKRHIQTMFQDHVTLW</sequence>
<dbReference type="Proteomes" id="UP001165064">
    <property type="component" value="Unassembled WGS sequence"/>
</dbReference>
<dbReference type="EMBL" id="BSXS01012309">
    <property type="protein sequence ID" value="GMF02096.1"/>
    <property type="molecule type" value="Genomic_DNA"/>
</dbReference>